<dbReference type="SMART" id="SM00220">
    <property type="entry name" value="S_TKc"/>
    <property type="match status" value="1"/>
</dbReference>
<dbReference type="Pfam" id="PF07714">
    <property type="entry name" value="PK_Tyr_Ser-Thr"/>
    <property type="match status" value="1"/>
</dbReference>
<dbReference type="Proteomes" id="UP001500618">
    <property type="component" value="Unassembled WGS sequence"/>
</dbReference>
<proteinExistence type="inferred from homology"/>
<evidence type="ECO:0000256" key="4">
    <source>
        <dbReference type="ARBA" id="ARBA00012513"/>
    </source>
</evidence>
<keyword evidence="12" id="KW-0472">Membrane</keyword>
<keyword evidence="12" id="KW-1133">Transmembrane helix</keyword>
<evidence type="ECO:0000256" key="11">
    <source>
        <dbReference type="SAM" id="MobiDB-lite"/>
    </source>
</evidence>
<dbReference type="Gene3D" id="2.60.120.260">
    <property type="entry name" value="Galactose-binding domain-like"/>
    <property type="match status" value="1"/>
</dbReference>
<keyword evidence="10" id="KW-0963">Cytoplasm</keyword>
<keyword evidence="12" id="KW-0812">Transmembrane</keyword>
<keyword evidence="15" id="KW-1185">Reference proteome</keyword>
<evidence type="ECO:0000256" key="1">
    <source>
        <dbReference type="ARBA" id="ARBA00004300"/>
    </source>
</evidence>
<evidence type="ECO:0000256" key="3">
    <source>
        <dbReference type="ARBA" id="ARBA00010886"/>
    </source>
</evidence>
<dbReference type="InterPro" id="IPR000719">
    <property type="entry name" value="Prot_kinase_dom"/>
</dbReference>
<reference evidence="14 15" key="1">
    <citation type="journal article" date="2019" name="Int. J. Syst. Evol. Microbiol.">
        <title>The Global Catalogue of Microorganisms (GCM) 10K type strain sequencing project: providing services to taxonomists for standard genome sequencing and annotation.</title>
        <authorList>
            <consortium name="The Broad Institute Genomics Platform"/>
            <consortium name="The Broad Institute Genome Sequencing Center for Infectious Disease"/>
            <person name="Wu L."/>
            <person name="Ma J."/>
        </authorList>
    </citation>
    <scope>NUCLEOTIDE SEQUENCE [LARGE SCALE GENOMIC DNA]</scope>
    <source>
        <strain evidence="14 15">JCM 14718</strain>
    </source>
</reference>
<evidence type="ECO:0000259" key="13">
    <source>
        <dbReference type="PROSITE" id="PS50011"/>
    </source>
</evidence>
<dbReference type="PANTHER" id="PTHR43289">
    <property type="entry name" value="MITOGEN-ACTIVATED PROTEIN KINASE KINASE KINASE 20-RELATED"/>
    <property type="match status" value="1"/>
</dbReference>
<evidence type="ECO:0000256" key="8">
    <source>
        <dbReference type="ARBA" id="ARBA00022777"/>
    </source>
</evidence>
<comment type="caution">
    <text evidence="14">The sequence shown here is derived from an EMBL/GenBank/DDBJ whole genome shotgun (WGS) entry which is preliminary data.</text>
</comment>
<feature type="compositionally biased region" description="Polar residues" evidence="11">
    <location>
        <begin position="324"/>
        <end position="337"/>
    </location>
</feature>
<keyword evidence="10" id="KW-0206">Cytoskeleton</keyword>
<protein>
    <recommendedName>
        <fullName evidence="4">non-specific serine/threonine protein kinase</fullName>
        <ecNumber evidence="4">2.7.11.1</ecNumber>
    </recommendedName>
</protein>
<dbReference type="RefSeq" id="WP_344310641.1">
    <property type="nucleotide sequence ID" value="NZ_BAAANY010000009.1"/>
</dbReference>
<evidence type="ECO:0000256" key="5">
    <source>
        <dbReference type="ARBA" id="ARBA00022527"/>
    </source>
</evidence>
<keyword evidence="7" id="KW-0547">Nucleotide-binding</keyword>
<comment type="similarity">
    <text evidence="3">Belongs to the protein kinase superfamily. NEK Ser/Thr protein kinase family. NIMA subfamily.</text>
</comment>
<dbReference type="PANTHER" id="PTHR43289:SF6">
    <property type="entry name" value="SERINE_THREONINE-PROTEIN KINASE NEKL-3"/>
    <property type="match status" value="1"/>
</dbReference>
<comment type="subcellular location">
    <subcellularLocation>
        <location evidence="1">Cytoplasm</location>
        <location evidence="1">Cytoskeleton</location>
        <location evidence="1">Microtubule organizing center</location>
        <location evidence="1">Centrosome</location>
    </subcellularLocation>
    <subcellularLocation>
        <location evidence="2">Cytoplasm</location>
        <location evidence="2">Cytoskeleton</location>
        <location evidence="2">Spindle pole</location>
    </subcellularLocation>
</comment>
<organism evidence="14 15">
    <name type="scientific">Fodinicola feengrottensis</name>
    <dbReference type="NCBI Taxonomy" id="435914"/>
    <lineage>
        <taxon>Bacteria</taxon>
        <taxon>Bacillati</taxon>
        <taxon>Actinomycetota</taxon>
        <taxon>Actinomycetes</taxon>
        <taxon>Mycobacteriales</taxon>
        <taxon>Fodinicola</taxon>
    </lineage>
</organism>
<dbReference type="PROSITE" id="PS50011">
    <property type="entry name" value="PROTEIN_KINASE_DOM"/>
    <property type="match status" value="1"/>
</dbReference>
<evidence type="ECO:0000256" key="2">
    <source>
        <dbReference type="ARBA" id="ARBA00004647"/>
    </source>
</evidence>
<sequence>MEGEGPRGATVAALAAGQVLAGRYRLDKHLEDSTTGRALWRATDLLLARGVAVEVQATVGTDSEQLLSTAMAISRIRHPGVVAIYDAVEESDRAYVVREWAAGSPLRGLLKNGPLDTHQAVTLARSAAEGLAALHAAGAAHGNLTPSTVIVNGNFECTLTDLTMAPPSTAGEDVTAEPAADVRAVGALLYAALTARWPSANGSTPEGVTPAARIDGRLCTPRQVRAGIPARLDALAMQLLDPDQPAPAAQDLATELNQVEYAQEMRPLDGLTGQLAPLTEPLNRLRESRIRRMPLWAKLSIPIGVMLVVLAVLAVLVARVPMAQSPNTTPASSTANGPSRPLTAVRPTDATIIDPQGDHTELAGAGKTIDGSRDSAWRTATYKGSPDFGGLKKGMGVRVDLGHPVAVRQVLANLSSAGATVSLYGGNNPDDLQSGTAIQTVTDSPGPNVTFAVTSGQQYRYLLIWITKLPPYENGFGIGVDEIVPKV</sequence>
<keyword evidence="5" id="KW-0723">Serine/threonine-protein kinase</keyword>
<name>A0ABN2GWH1_9ACTN</name>
<dbReference type="InterPro" id="IPR011009">
    <property type="entry name" value="Kinase-like_dom_sf"/>
</dbReference>
<dbReference type="EMBL" id="BAAANY010000009">
    <property type="protein sequence ID" value="GAA1677994.1"/>
    <property type="molecule type" value="Genomic_DNA"/>
</dbReference>
<evidence type="ECO:0000256" key="12">
    <source>
        <dbReference type="SAM" id="Phobius"/>
    </source>
</evidence>
<evidence type="ECO:0000256" key="10">
    <source>
        <dbReference type="ARBA" id="ARBA00023212"/>
    </source>
</evidence>
<dbReference type="CDD" id="cd13973">
    <property type="entry name" value="PK_MviN-like"/>
    <property type="match status" value="1"/>
</dbReference>
<keyword evidence="9" id="KW-0067">ATP-binding</keyword>
<keyword evidence="6" id="KW-0808">Transferase</keyword>
<evidence type="ECO:0000313" key="15">
    <source>
        <dbReference type="Proteomes" id="UP001500618"/>
    </source>
</evidence>
<accession>A0ABN2GWH1</accession>
<dbReference type="EC" id="2.7.11.1" evidence="4"/>
<evidence type="ECO:0000256" key="7">
    <source>
        <dbReference type="ARBA" id="ARBA00022741"/>
    </source>
</evidence>
<feature type="transmembrane region" description="Helical" evidence="12">
    <location>
        <begin position="295"/>
        <end position="318"/>
    </location>
</feature>
<feature type="domain" description="Protein kinase" evidence="13">
    <location>
        <begin position="1"/>
        <end position="296"/>
    </location>
</feature>
<dbReference type="Gene3D" id="3.30.200.20">
    <property type="entry name" value="Phosphorylase Kinase, domain 1"/>
    <property type="match status" value="1"/>
</dbReference>
<keyword evidence="8" id="KW-0418">Kinase</keyword>
<gene>
    <name evidence="14" type="ORF">GCM10009765_29130</name>
</gene>
<feature type="region of interest" description="Disordered" evidence="11">
    <location>
        <begin position="324"/>
        <end position="345"/>
    </location>
</feature>
<dbReference type="InterPro" id="IPR001245">
    <property type="entry name" value="Ser-Thr/Tyr_kinase_cat_dom"/>
</dbReference>
<evidence type="ECO:0000256" key="9">
    <source>
        <dbReference type="ARBA" id="ARBA00022840"/>
    </source>
</evidence>
<evidence type="ECO:0000313" key="14">
    <source>
        <dbReference type="EMBL" id="GAA1677994.1"/>
    </source>
</evidence>
<dbReference type="SUPFAM" id="SSF56112">
    <property type="entry name" value="Protein kinase-like (PK-like)"/>
    <property type="match status" value="1"/>
</dbReference>
<dbReference type="Gene3D" id="1.10.510.10">
    <property type="entry name" value="Transferase(Phosphotransferase) domain 1"/>
    <property type="match status" value="1"/>
</dbReference>
<evidence type="ECO:0000256" key="6">
    <source>
        <dbReference type="ARBA" id="ARBA00022679"/>
    </source>
</evidence>